<name>A0A381QFK8_9ZZZZ</name>
<sequence>MAEHLIINKNRRLQKAEDFSVH</sequence>
<organism evidence="1">
    <name type="scientific">marine metagenome</name>
    <dbReference type="NCBI Taxonomy" id="408172"/>
    <lineage>
        <taxon>unclassified sequences</taxon>
        <taxon>metagenomes</taxon>
        <taxon>ecological metagenomes</taxon>
    </lineage>
</organism>
<gene>
    <name evidence="1" type="ORF">METZ01_LOCUS30632</name>
</gene>
<dbReference type="AlphaFoldDB" id="A0A381QFK8"/>
<accession>A0A381QFK8</accession>
<protein>
    <submittedName>
        <fullName evidence="1">Uncharacterized protein</fullName>
    </submittedName>
</protein>
<dbReference type="EMBL" id="UINC01001328">
    <property type="protein sequence ID" value="SUZ77778.1"/>
    <property type="molecule type" value="Genomic_DNA"/>
</dbReference>
<evidence type="ECO:0000313" key="1">
    <source>
        <dbReference type="EMBL" id="SUZ77778.1"/>
    </source>
</evidence>
<proteinExistence type="predicted"/>
<reference evidence="1" key="1">
    <citation type="submission" date="2018-05" db="EMBL/GenBank/DDBJ databases">
        <authorList>
            <person name="Lanie J.A."/>
            <person name="Ng W.-L."/>
            <person name="Kazmierczak K.M."/>
            <person name="Andrzejewski T.M."/>
            <person name="Davidsen T.M."/>
            <person name="Wayne K.J."/>
            <person name="Tettelin H."/>
            <person name="Glass J.I."/>
            <person name="Rusch D."/>
            <person name="Podicherti R."/>
            <person name="Tsui H.-C.T."/>
            <person name="Winkler M.E."/>
        </authorList>
    </citation>
    <scope>NUCLEOTIDE SEQUENCE</scope>
</reference>